<reference evidence="2 3" key="1">
    <citation type="submission" date="2021-06" db="EMBL/GenBank/DDBJ databases">
        <title>Complete genome of Haloferula helveola possessing various polysaccharide degrading enzymes.</title>
        <authorList>
            <person name="Takami H."/>
            <person name="Huang C."/>
            <person name="Hamasaki K."/>
        </authorList>
    </citation>
    <scope>NUCLEOTIDE SEQUENCE [LARGE SCALE GENOMIC DNA]</scope>
    <source>
        <strain evidence="2 3">CN-1</strain>
    </source>
</reference>
<name>A0ABM7RFC1_9BACT</name>
<dbReference type="EMBL" id="AP024702">
    <property type="protein sequence ID" value="BCX48891.1"/>
    <property type="molecule type" value="Genomic_DNA"/>
</dbReference>
<evidence type="ECO:0000313" key="3">
    <source>
        <dbReference type="Proteomes" id="UP001374893"/>
    </source>
</evidence>
<dbReference type="Gene3D" id="2.30.42.10">
    <property type="match status" value="1"/>
</dbReference>
<dbReference type="SUPFAM" id="SSF50156">
    <property type="entry name" value="PDZ domain-like"/>
    <property type="match status" value="1"/>
</dbReference>
<sequence>MRSRYQVRLLFWVGLLGAGVLWLPLTARGGEEPPENLVQQLASERYPDRVAAQGKLAEWSKENGKESWDWLTRVATEGDNPEVRDRVLVVLKALVLGELEQSRPGFVGITMSSVKVGGEADDGIGVQVLAVSKNSPADKAGLKAGDVVVSLEGKTWKTENAQDEFAGRVGALKPGTEVNLGILRGGERLDIDLTLAARPWSAGEYGDLQRRNFDPFAPGGLMPTERQARERVFREWLDERLGR</sequence>
<gene>
    <name evidence="2" type="ORF">HAHE_27990</name>
</gene>
<dbReference type="InterPro" id="IPR036034">
    <property type="entry name" value="PDZ_sf"/>
</dbReference>
<dbReference type="InterPro" id="IPR001478">
    <property type="entry name" value="PDZ"/>
</dbReference>
<feature type="domain" description="PDZ" evidence="1">
    <location>
        <begin position="96"/>
        <end position="160"/>
    </location>
</feature>
<proteinExistence type="predicted"/>
<dbReference type="Pfam" id="PF13180">
    <property type="entry name" value="PDZ_2"/>
    <property type="match status" value="1"/>
</dbReference>
<dbReference type="Proteomes" id="UP001374893">
    <property type="component" value="Chromosome"/>
</dbReference>
<organism evidence="2 3">
    <name type="scientific">Haloferula helveola</name>
    <dbReference type="NCBI Taxonomy" id="490095"/>
    <lineage>
        <taxon>Bacteria</taxon>
        <taxon>Pseudomonadati</taxon>
        <taxon>Verrucomicrobiota</taxon>
        <taxon>Verrucomicrobiia</taxon>
        <taxon>Verrucomicrobiales</taxon>
        <taxon>Verrucomicrobiaceae</taxon>
        <taxon>Haloferula</taxon>
    </lineage>
</organism>
<dbReference type="PROSITE" id="PS50106">
    <property type="entry name" value="PDZ"/>
    <property type="match status" value="1"/>
</dbReference>
<dbReference type="RefSeq" id="WP_338685287.1">
    <property type="nucleotide sequence ID" value="NZ_AP024702.1"/>
</dbReference>
<evidence type="ECO:0000313" key="2">
    <source>
        <dbReference type="EMBL" id="BCX48891.1"/>
    </source>
</evidence>
<dbReference type="SMART" id="SM00228">
    <property type="entry name" value="PDZ"/>
    <property type="match status" value="1"/>
</dbReference>
<accession>A0ABM7RFC1</accession>
<protein>
    <recommendedName>
        <fullName evidence="1">PDZ domain-containing protein</fullName>
    </recommendedName>
</protein>
<keyword evidence="3" id="KW-1185">Reference proteome</keyword>
<evidence type="ECO:0000259" key="1">
    <source>
        <dbReference type="PROSITE" id="PS50106"/>
    </source>
</evidence>